<dbReference type="GO" id="GO:0016491">
    <property type="term" value="F:oxidoreductase activity"/>
    <property type="evidence" value="ECO:0007669"/>
    <property type="project" value="InterPro"/>
</dbReference>
<dbReference type="RefSeq" id="WP_109389328.1">
    <property type="nucleotide sequence ID" value="NZ_QETF01000015.1"/>
</dbReference>
<keyword evidence="1" id="KW-0812">Transmembrane</keyword>
<dbReference type="EMBL" id="QETF01000015">
    <property type="protein sequence ID" value="PWG16262.1"/>
    <property type="molecule type" value="Genomic_DNA"/>
</dbReference>
<protein>
    <submittedName>
        <fullName evidence="3">Fatty acid hydroxylase</fullName>
    </submittedName>
</protein>
<dbReference type="Pfam" id="PF04116">
    <property type="entry name" value="FA_hydroxylase"/>
    <property type="match status" value="1"/>
</dbReference>
<feature type="transmembrane region" description="Helical" evidence="1">
    <location>
        <begin position="20"/>
        <end position="50"/>
    </location>
</feature>
<keyword evidence="4" id="KW-1185">Reference proteome</keyword>
<proteinExistence type="predicted"/>
<dbReference type="AlphaFoldDB" id="A0A2V1P4M6"/>
<name>A0A2V1P4M6_9RHOB</name>
<feature type="domain" description="Fatty acid hydroxylase" evidence="2">
    <location>
        <begin position="42"/>
        <end position="192"/>
    </location>
</feature>
<evidence type="ECO:0000313" key="3">
    <source>
        <dbReference type="EMBL" id="PWG16262.1"/>
    </source>
</evidence>
<reference evidence="4" key="1">
    <citation type="submission" date="2018-05" db="EMBL/GenBank/DDBJ databases">
        <authorList>
            <person name="Du Z."/>
            <person name="Wang X."/>
        </authorList>
    </citation>
    <scope>NUCLEOTIDE SEQUENCE [LARGE SCALE GENOMIC DNA]</scope>
    <source>
        <strain evidence="4">WDS4C29</strain>
    </source>
</reference>
<gene>
    <name evidence="3" type="ORF">DFK10_12255</name>
</gene>
<dbReference type="InterPro" id="IPR006694">
    <property type="entry name" value="Fatty_acid_hydroxylase"/>
</dbReference>
<keyword evidence="1" id="KW-1133">Transmembrane helix</keyword>
<dbReference type="GO" id="GO:0005506">
    <property type="term" value="F:iron ion binding"/>
    <property type="evidence" value="ECO:0007669"/>
    <property type="project" value="InterPro"/>
</dbReference>
<comment type="caution">
    <text evidence="3">The sequence shown here is derived from an EMBL/GenBank/DDBJ whole genome shotgun (WGS) entry which is preliminary data.</text>
</comment>
<organism evidence="3 4">
    <name type="scientific">Salibaculum griseiflavum</name>
    <dbReference type="NCBI Taxonomy" id="1914409"/>
    <lineage>
        <taxon>Bacteria</taxon>
        <taxon>Pseudomonadati</taxon>
        <taxon>Pseudomonadota</taxon>
        <taxon>Alphaproteobacteria</taxon>
        <taxon>Rhodobacterales</taxon>
        <taxon>Roseobacteraceae</taxon>
        <taxon>Salibaculum</taxon>
    </lineage>
</organism>
<evidence type="ECO:0000313" key="4">
    <source>
        <dbReference type="Proteomes" id="UP000245293"/>
    </source>
</evidence>
<accession>A0A2V1P4M6</accession>
<keyword evidence="1" id="KW-0472">Membrane</keyword>
<sequence>MIPTLRILMNMGSLHRLFPFWLAGVIAMVTWFTPWLLLALAYGVVMQFFVEYVMHRFLYHREPPVDQPTFNALYRTHIGHHEFPTDPEFFTGDDHWYAVRFGVASVALHTLVLWPFIGIGPALLFSSTALFVGSVSAFAFYEYCHTLAHLNVPKGWFGKRVTQKHMLHHFHDHEATFHVSFGMGWIDRLFGTKHDPDAAKARFDRQTILSMGMDPEDLRLVTARKAFGLTKFPKWAKRRNTA</sequence>
<evidence type="ECO:0000256" key="1">
    <source>
        <dbReference type="SAM" id="Phobius"/>
    </source>
</evidence>
<dbReference type="GO" id="GO:0008610">
    <property type="term" value="P:lipid biosynthetic process"/>
    <property type="evidence" value="ECO:0007669"/>
    <property type="project" value="InterPro"/>
</dbReference>
<dbReference type="OrthoDB" id="5291370at2"/>
<evidence type="ECO:0000259" key="2">
    <source>
        <dbReference type="Pfam" id="PF04116"/>
    </source>
</evidence>
<dbReference type="Proteomes" id="UP000245293">
    <property type="component" value="Unassembled WGS sequence"/>
</dbReference>